<evidence type="ECO:0000256" key="1">
    <source>
        <dbReference type="SAM" id="Phobius"/>
    </source>
</evidence>
<name>A0A974GVP8_SEDHY</name>
<feature type="transmembrane region" description="Helical" evidence="1">
    <location>
        <begin position="58"/>
        <end position="76"/>
    </location>
</feature>
<proteinExistence type="predicted"/>
<dbReference type="EMBL" id="JACBNQ010000002">
    <property type="protein sequence ID" value="NYB73285.1"/>
    <property type="molecule type" value="Genomic_DNA"/>
</dbReference>
<dbReference type="PANTHER" id="PTHR40076:SF1">
    <property type="entry name" value="MEMBRANE PROTEIN"/>
    <property type="match status" value="1"/>
</dbReference>
<evidence type="ECO:0000313" key="2">
    <source>
        <dbReference type="EMBL" id="NYB73285.1"/>
    </source>
</evidence>
<reference evidence="2" key="1">
    <citation type="submission" date="2020-07" db="EMBL/GenBank/DDBJ databases">
        <title>Genomic analysis of a strain of Sedimentibacter Hydroxybenzoicus DSM7310.</title>
        <authorList>
            <person name="Ma S."/>
        </authorList>
    </citation>
    <scope>NUCLEOTIDE SEQUENCE</scope>
    <source>
        <strain evidence="2">DSM 7310</strain>
    </source>
</reference>
<feature type="transmembrane region" description="Helical" evidence="1">
    <location>
        <begin position="183"/>
        <end position="206"/>
    </location>
</feature>
<sequence>MWDRVELKSLAKQSLKDNYWQAFLIGLVLALVSGSGGGSSSGGSGNRTSEYISRNPEMVIIVLAILILALAFRLLLGYSLEIGARRYFANLAQFKKIKGYFSFAFDAANYKGIIFTMLLRDIFSILWTLLFIIPGIIKGYSYRMVPYILADNPNIGAENAITLSRKMMDGHKANAFVLDLSFLGWYLLGILAFVVGIFFVYPYFYATEAQLYLVLRKNALEAQYCTYEDLNLKREFNDFDDYYRDDYNRRDDF</sequence>
<evidence type="ECO:0000313" key="3">
    <source>
        <dbReference type="Proteomes" id="UP000611629"/>
    </source>
</evidence>
<keyword evidence="1" id="KW-1133">Transmembrane helix</keyword>
<accession>A0A974GVP8</accession>
<organism evidence="2 3">
    <name type="scientific">Sedimentibacter hydroxybenzoicus DSM 7310</name>
    <dbReference type="NCBI Taxonomy" id="1123245"/>
    <lineage>
        <taxon>Bacteria</taxon>
        <taxon>Bacillati</taxon>
        <taxon>Bacillota</taxon>
        <taxon>Tissierellia</taxon>
        <taxon>Sedimentibacter</taxon>
    </lineage>
</organism>
<feature type="transmembrane region" description="Helical" evidence="1">
    <location>
        <begin position="118"/>
        <end position="137"/>
    </location>
</feature>
<dbReference type="InterPro" id="IPR010380">
    <property type="entry name" value="DUF975"/>
</dbReference>
<dbReference type="RefSeq" id="WP_179236967.1">
    <property type="nucleotide sequence ID" value="NZ_JACBNQ010000002.1"/>
</dbReference>
<comment type="caution">
    <text evidence="2">The sequence shown here is derived from an EMBL/GenBank/DDBJ whole genome shotgun (WGS) entry which is preliminary data.</text>
</comment>
<keyword evidence="1" id="KW-0812">Transmembrane</keyword>
<keyword evidence="3" id="KW-1185">Reference proteome</keyword>
<keyword evidence="1" id="KW-0472">Membrane</keyword>
<dbReference type="Pfam" id="PF06161">
    <property type="entry name" value="DUF975"/>
    <property type="match status" value="1"/>
</dbReference>
<dbReference type="AlphaFoldDB" id="A0A974GVP8"/>
<gene>
    <name evidence="2" type="ORF">HZF24_03935</name>
</gene>
<dbReference type="PANTHER" id="PTHR40076">
    <property type="entry name" value="MEMBRANE PROTEIN-RELATED"/>
    <property type="match status" value="1"/>
</dbReference>
<feature type="transmembrane region" description="Helical" evidence="1">
    <location>
        <begin position="20"/>
        <end position="38"/>
    </location>
</feature>
<protein>
    <submittedName>
        <fullName evidence="2">DUF975 family protein</fullName>
    </submittedName>
</protein>
<dbReference type="Proteomes" id="UP000611629">
    <property type="component" value="Unassembled WGS sequence"/>
</dbReference>